<protein>
    <submittedName>
        <fullName evidence="2">Helix-turn-helix domain-containing protein</fullName>
    </submittedName>
</protein>
<dbReference type="Pfam" id="PF13560">
    <property type="entry name" value="HTH_31"/>
    <property type="match status" value="1"/>
</dbReference>
<proteinExistence type="predicted"/>
<dbReference type="Pfam" id="PF19054">
    <property type="entry name" value="DUF5753"/>
    <property type="match status" value="1"/>
</dbReference>
<keyword evidence="3" id="KW-1185">Reference proteome</keyword>
<organism evidence="2 3">
    <name type="scientific">Kitasatospora aburaviensis</name>
    <dbReference type="NCBI Taxonomy" id="67265"/>
    <lineage>
        <taxon>Bacteria</taxon>
        <taxon>Bacillati</taxon>
        <taxon>Actinomycetota</taxon>
        <taxon>Actinomycetes</taxon>
        <taxon>Kitasatosporales</taxon>
        <taxon>Streptomycetaceae</taxon>
        <taxon>Kitasatospora</taxon>
    </lineage>
</organism>
<dbReference type="SUPFAM" id="SSF47413">
    <property type="entry name" value="lambda repressor-like DNA-binding domains"/>
    <property type="match status" value="1"/>
</dbReference>
<dbReference type="SMART" id="SM00530">
    <property type="entry name" value="HTH_XRE"/>
    <property type="match status" value="1"/>
</dbReference>
<evidence type="ECO:0000313" key="2">
    <source>
        <dbReference type="EMBL" id="MFC5884126.1"/>
    </source>
</evidence>
<comment type="caution">
    <text evidence="2">The sequence shown here is derived from an EMBL/GenBank/DDBJ whole genome shotgun (WGS) entry which is preliminary data.</text>
</comment>
<dbReference type="PROSITE" id="PS50943">
    <property type="entry name" value="HTH_CROC1"/>
    <property type="match status" value="1"/>
</dbReference>
<dbReference type="RefSeq" id="WP_313762535.1">
    <property type="nucleotide sequence ID" value="NZ_BAAAVH010000050.1"/>
</dbReference>
<dbReference type="Gene3D" id="1.10.260.40">
    <property type="entry name" value="lambda repressor-like DNA-binding domains"/>
    <property type="match status" value="1"/>
</dbReference>
<dbReference type="InterPro" id="IPR043917">
    <property type="entry name" value="DUF5753"/>
</dbReference>
<sequence>MNRKDLDPTSSPYAALGVQLRRSREARGLTQTGLGSEMRYSGAYISSVERGVRPPSRKFVELADKLLATGGTLALMLDQLDHSILIEGFPEYAEKEAEALHIRLFEIGVISGLLQTAEYAAAYESAPVQRGTATQQQADERIRFLLARQALLERPSPPLVHAVIDEWSLRRPIGGPAVMAAQLRHLELLTSKPNMTIQVAPIRLGEHRPFAHPVTLLTMPNRTMLGYTESHQRGFLERDPETVASWARDYDRLQVEALPLAASLELIRIVRKEFESAC</sequence>
<dbReference type="Proteomes" id="UP001596067">
    <property type="component" value="Unassembled WGS sequence"/>
</dbReference>
<reference evidence="3" key="1">
    <citation type="journal article" date="2019" name="Int. J. Syst. Evol. Microbiol.">
        <title>The Global Catalogue of Microorganisms (GCM) 10K type strain sequencing project: providing services to taxonomists for standard genome sequencing and annotation.</title>
        <authorList>
            <consortium name="The Broad Institute Genomics Platform"/>
            <consortium name="The Broad Institute Genome Sequencing Center for Infectious Disease"/>
            <person name="Wu L."/>
            <person name="Ma J."/>
        </authorList>
    </citation>
    <scope>NUCLEOTIDE SEQUENCE [LARGE SCALE GENOMIC DNA]</scope>
    <source>
        <strain evidence="3">CGMCC 4.1469</strain>
    </source>
</reference>
<evidence type="ECO:0000259" key="1">
    <source>
        <dbReference type="PROSITE" id="PS50943"/>
    </source>
</evidence>
<name>A0ABW1EQR0_9ACTN</name>
<dbReference type="InterPro" id="IPR001387">
    <property type="entry name" value="Cro/C1-type_HTH"/>
</dbReference>
<gene>
    <name evidence="2" type="ORF">ACFP0N_03880</name>
</gene>
<feature type="domain" description="HTH cro/C1-type" evidence="1">
    <location>
        <begin position="20"/>
        <end position="73"/>
    </location>
</feature>
<evidence type="ECO:0000313" key="3">
    <source>
        <dbReference type="Proteomes" id="UP001596067"/>
    </source>
</evidence>
<accession>A0ABW1EQR0</accession>
<dbReference type="EMBL" id="JBHSOD010000003">
    <property type="protein sequence ID" value="MFC5884126.1"/>
    <property type="molecule type" value="Genomic_DNA"/>
</dbReference>
<dbReference type="InterPro" id="IPR010982">
    <property type="entry name" value="Lambda_DNA-bd_dom_sf"/>
</dbReference>
<dbReference type="CDD" id="cd00093">
    <property type="entry name" value="HTH_XRE"/>
    <property type="match status" value="1"/>
</dbReference>